<feature type="transmembrane region" description="Helical" evidence="1">
    <location>
        <begin position="23"/>
        <end position="42"/>
    </location>
</feature>
<gene>
    <name evidence="3" type="ORF">H8R02_12635</name>
</gene>
<evidence type="ECO:0000256" key="1">
    <source>
        <dbReference type="SAM" id="Phobius"/>
    </source>
</evidence>
<dbReference type="NCBIfam" id="NF033537">
    <property type="entry name" value="lasso_biosyn_B2"/>
    <property type="match status" value="1"/>
</dbReference>
<dbReference type="InterPro" id="IPR053521">
    <property type="entry name" value="McjB-like"/>
</dbReference>
<dbReference type="EMBL" id="JACORU010000004">
    <property type="protein sequence ID" value="MBC5765306.1"/>
    <property type="molecule type" value="Genomic_DNA"/>
</dbReference>
<dbReference type="AlphaFoldDB" id="A0A923S2G1"/>
<sequence>MNAQTVIARLAKFRALGLRCQCMVAAASLLLPVVALLVKVVGYARLMAHIERGGVARAVPSRDVVREIGRAVNIAGLHGLVRVRCLSRSILLHWLLRRSGVQSQLRIGVRADRGGIRAHAWIELDGEPVNDAPGVRHEFSAFAPRDAAGVQP</sequence>
<accession>A0A923S2G1</accession>
<proteinExistence type="predicted"/>
<evidence type="ECO:0000313" key="4">
    <source>
        <dbReference type="Proteomes" id="UP000596827"/>
    </source>
</evidence>
<evidence type="ECO:0000259" key="2">
    <source>
        <dbReference type="Pfam" id="PF13471"/>
    </source>
</evidence>
<dbReference type="InterPro" id="IPR032708">
    <property type="entry name" value="McjB_C"/>
</dbReference>
<keyword evidence="1" id="KW-0812">Transmembrane</keyword>
<name>A0A923S2G1_9BURK</name>
<organism evidence="3 4">
    <name type="scientific">Ramlibacter albus</name>
    <dbReference type="NCBI Taxonomy" id="2079448"/>
    <lineage>
        <taxon>Bacteria</taxon>
        <taxon>Pseudomonadati</taxon>
        <taxon>Pseudomonadota</taxon>
        <taxon>Betaproteobacteria</taxon>
        <taxon>Burkholderiales</taxon>
        <taxon>Comamonadaceae</taxon>
        <taxon>Ramlibacter</taxon>
    </lineage>
</organism>
<protein>
    <submittedName>
        <fullName evidence="3">Lasso peptide biosynthesis B2 protein</fullName>
    </submittedName>
</protein>
<keyword evidence="4" id="KW-1185">Reference proteome</keyword>
<keyword evidence="1" id="KW-1133">Transmembrane helix</keyword>
<evidence type="ECO:0000313" key="3">
    <source>
        <dbReference type="EMBL" id="MBC5765306.1"/>
    </source>
</evidence>
<dbReference type="Proteomes" id="UP000596827">
    <property type="component" value="Unassembled WGS sequence"/>
</dbReference>
<reference evidence="3" key="1">
    <citation type="submission" date="2020-08" db="EMBL/GenBank/DDBJ databases">
        <title>Ramlibacter sp. GTP1 16S ribosomal RNA gene genome sequencing and assembly.</title>
        <authorList>
            <person name="Kang M."/>
        </authorList>
    </citation>
    <scope>NUCLEOTIDE SEQUENCE</scope>
    <source>
        <strain evidence="3">GTP1</strain>
    </source>
</reference>
<dbReference type="RefSeq" id="WP_187081784.1">
    <property type="nucleotide sequence ID" value="NZ_JACORU010000004.1"/>
</dbReference>
<feature type="domain" description="Microcin J25-processing protein McjB C-terminal" evidence="2">
    <location>
        <begin position="33"/>
        <end position="140"/>
    </location>
</feature>
<comment type="caution">
    <text evidence="3">The sequence shown here is derived from an EMBL/GenBank/DDBJ whole genome shotgun (WGS) entry which is preliminary data.</text>
</comment>
<dbReference type="Pfam" id="PF13471">
    <property type="entry name" value="Transglut_core3"/>
    <property type="match status" value="1"/>
</dbReference>
<keyword evidence="1" id="KW-0472">Membrane</keyword>